<reference evidence="5 6" key="1">
    <citation type="submission" date="2024-02" db="EMBL/GenBank/DDBJ databases">
        <title>High-quality chromosome-scale genome assembly of Pensacola bahiagrass (Paspalum notatum Flugge var. saurae).</title>
        <authorList>
            <person name="Vega J.M."/>
            <person name="Podio M."/>
            <person name="Orjuela J."/>
            <person name="Siena L.A."/>
            <person name="Pessino S.C."/>
            <person name="Combes M.C."/>
            <person name="Mariac C."/>
            <person name="Albertini E."/>
            <person name="Pupilli F."/>
            <person name="Ortiz J.P.A."/>
            <person name="Leblanc O."/>
        </authorList>
    </citation>
    <scope>NUCLEOTIDE SEQUENCE [LARGE SCALE GENOMIC DNA]</scope>
    <source>
        <strain evidence="5">R1</strain>
        <tissue evidence="5">Leaf</tissue>
    </source>
</reference>
<feature type="region of interest" description="Disordered" evidence="3">
    <location>
        <begin position="164"/>
        <end position="227"/>
    </location>
</feature>
<evidence type="ECO:0000256" key="3">
    <source>
        <dbReference type="SAM" id="MobiDB-lite"/>
    </source>
</evidence>
<feature type="domain" description="Remorin C-terminal" evidence="4">
    <location>
        <begin position="512"/>
        <end position="615"/>
    </location>
</feature>
<keyword evidence="6" id="KW-1185">Reference proteome</keyword>
<evidence type="ECO:0000259" key="4">
    <source>
        <dbReference type="Pfam" id="PF03763"/>
    </source>
</evidence>
<name>A0AAQ3UBK9_PASNO</name>
<dbReference type="PANTHER" id="PTHR31471:SF49">
    <property type="entry name" value="REMORIN FAMILY PROTEIN"/>
    <property type="match status" value="1"/>
</dbReference>
<protein>
    <recommendedName>
        <fullName evidence="4">Remorin C-terminal domain-containing protein</fullName>
    </recommendedName>
</protein>
<evidence type="ECO:0000256" key="2">
    <source>
        <dbReference type="SAM" id="Coils"/>
    </source>
</evidence>
<feature type="compositionally biased region" description="Polar residues" evidence="3">
    <location>
        <begin position="188"/>
        <end position="211"/>
    </location>
</feature>
<evidence type="ECO:0000256" key="1">
    <source>
        <dbReference type="ARBA" id="ARBA00005711"/>
    </source>
</evidence>
<dbReference type="InterPro" id="IPR005516">
    <property type="entry name" value="Remorin_C"/>
</dbReference>
<feature type="compositionally biased region" description="Basic and acidic residues" evidence="3">
    <location>
        <begin position="168"/>
        <end position="187"/>
    </location>
</feature>
<feature type="region of interest" description="Disordered" evidence="3">
    <location>
        <begin position="395"/>
        <end position="447"/>
    </location>
</feature>
<feature type="coiled-coil region" evidence="2">
    <location>
        <begin position="502"/>
        <end position="592"/>
    </location>
</feature>
<comment type="similarity">
    <text evidence="1">Belongs to the remorin family.</text>
</comment>
<evidence type="ECO:0000313" key="5">
    <source>
        <dbReference type="EMBL" id="WVZ87170.1"/>
    </source>
</evidence>
<organism evidence="5 6">
    <name type="scientific">Paspalum notatum var. saurae</name>
    <dbReference type="NCBI Taxonomy" id="547442"/>
    <lineage>
        <taxon>Eukaryota</taxon>
        <taxon>Viridiplantae</taxon>
        <taxon>Streptophyta</taxon>
        <taxon>Embryophyta</taxon>
        <taxon>Tracheophyta</taxon>
        <taxon>Spermatophyta</taxon>
        <taxon>Magnoliopsida</taxon>
        <taxon>Liliopsida</taxon>
        <taxon>Poales</taxon>
        <taxon>Poaceae</taxon>
        <taxon>PACMAD clade</taxon>
        <taxon>Panicoideae</taxon>
        <taxon>Andropogonodae</taxon>
        <taxon>Paspaleae</taxon>
        <taxon>Paspalinae</taxon>
        <taxon>Paspalum</taxon>
    </lineage>
</organism>
<proteinExistence type="inferred from homology"/>
<gene>
    <name evidence="5" type="ORF">U9M48_033856</name>
</gene>
<dbReference type="AlphaFoldDB" id="A0AAQ3UBK9"/>
<dbReference type="EMBL" id="CP144751">
    <property type="protein sequence ID" value="WVZ87170.1"/>
    <property type="molecule type" value="Genomic_DNA"/>
</dbReference>
<sequence>MRWAGENAKILHWSSKNLGTGSPTRAVQHCSSTSVLVSLCGVARGLKNTRHDIAFRSRLSQSSALLRASAVLPSPSSNSLLHPSSPHWPLAPTLRGTMEYERIHQKAQAGALSPTKLRMKIMGAHNRVRVITSNSSSRTSPAKNTEASQAQKSLLVCDVLEEISDSSDGTKRPSEINKTQGVEKDSASEINKVQNTSKSSVPQPAPSNSSMIHPVRPVEEDSTECDSGIDNASTSSFEFHGGEKAATQNPAAGYFSRQTSISSKWNDAEKWIVNRQNVNQNISKDTAQNQTVHQMNSAPARGAIVPKISGRPAQKMKRVNPALSAPRSILERLSFASYQPKLVRHADVCPVSNASVTSEYRKAIDNGTSIAEKPCNDPKAIPTVQSVSVRDVGTEMTPIPSQDPSRTGTPLGSMTPTRSPNCSIPSTPVGGRSIASPGEENTDDGPYFNIKGGTQANQLSDTEMRLKTRQEIAALGIQLGKMNIATWASKEELELVSAVPSIADLEQMRKECAARAASYEEAENTKHTARFKKEEVKIEAWESRQKAKIEYEMKRIEEHAERMRSEAMAKMAEKLEMTRRMAEEKRASANAKMNQQAAIAVHKAEKIRQTGRVPGSSILCCGCFCEP</sequence>
<dbReference type="PANTHER" id="PTHR31471">
    <property type="entry name" value="OS02G0116800 PROTEIN"/>
    <property type="match status" value="1"/>
</dbReference>
<dbReference type="Pfam" id="PF03763">
    <property type="entry name" value="Remorin_C"/>
    <property type="match status" value="1"/>
</dbReference>
<dbReference type="Proteomes" id="UP001341281">
    <property type="component" value="Chromosome 07"/>
</dbReference>
<feature type="region of interest" description="Disordered" evidence="3">
    <location>
        <begin position="131"/>
        <end position="150"/>
    </location>
</feature>
<accession>A0AAQ3UBK9</accession>
<feature type="compositionally biased region" description="Polar residues" evidence="3">
    <location>
        <begin position="399"/>
        <end position="426"/>
    </location>
</feature>
<keyword evidence="2" id="KW-0175">Coiled coil</keyword>
<evidence type="ECO:0000313" key="6">
    <source>
        <dbReference type="Proteomes" id="UP001341281"/>
    </source>
</evidence>